<evidence type="ECO:0000313" key="13">
    <source>
        <dbReference type="Proteomes" id="UP000824260"/>
    </source>
</evidence>
<dbReference type="Gene3D" id="1.10.10.10">
    <property type="entry name" value="Winged helix-like DNA-binding domain superfamily/Winged helix DNA-binding domain"/>
    <property type="match status" value="1"/>
</dbReference>
<evidence type="ECO:0000256" key="3">
    <source>
        <dbReference type="ARBA" id="ARBA00023012"/>
    </source>
</evidence>
<gene>
    <name evidence="12" type="ORF">IAA52_04395</name>
</gene>
<dbReference type="GO" id="GO:0000976">
    <property type="term" value="F:transcription cis-regulatory region binding"/>
    <property type="evidence" value="ECO:0007669"/>
    <property type="project" value="TreeGrafter"/>
</dbReference>
<dbReference type="PANTHER" id="PTHR48111">
    <property type="entry name" value="REGULATOR OF RPOS"/>
    <property type="match status" value="1"/>
</dbReference>
<dbReference type="GO" id="GO:0006355">
    <property type="term" value="P:regulation of DNA-templated transcription"/>
    <property type="evidence" value="ECO:0007669"/>
    <property type="project" value="InterPro"/>
</dbReference>
<keyword evidence="6" id="KW-0804">Transcription</keyword>
<evidence type="ECO:0000256" key="4">
    <source>
        <dbReference type="ARBA" id="ARBA00023015"/>
    </source>
</evidence>
<dbReference type="SMART" id="SM00448">
    <property type="entry name" value="REC"/>
    <property type="match status" value="1"/>
</dbReference>
<evidence type="ECO:0000256" key="1">
    <source>
        <dbReference type="ARBA" id="ARBA00018672"/>
    </source>
</evidence>
<accession>A0A9D0ZLE5</accession>
<dbReference type="FunFam" id="3.40.50.2300:FF:000001">
    <property type="entry name" value="DNA-binding response regulator PhoB"/>
    <property type="match status" value="1"/>
</dbReference>
<evidence type="ECO:0000256" key="8">
    <source>
        <dbReference type="PROSITE-ProRule" id="PRU00169"/>
    </source>
</evidence>
<dbReference type="PANTHER" id="PTHR48111:SF22">
    <property type="entry name" value="REGULATOR OF RPOS"/>
    <property type="match status" value="1"/>
</dbReference>
<dbReference type="SUPFAM" id="SSF46894">
    <property type="entry name" value="C-terminal effector domain of the bipartite response regulators"/>
    <property type="match status" value="1"/>
</dbReference>
<proteinExistence type="predicted"/>
<dbReference type="CDD" id="cd17574">
    <property type="entry name" value="REC_OmpR"/>
    <property type="match status" value="1"/>
</dbReference>
<dbReference type="InterPro" id="IPR036388">
    <property type="entry name" value="WH-like_DNA-bd_sf"/>
</dbReference>
<organism evidence="12 13">
    <name type="scientific">Candidatus Pullichristensenella stercorigallinarum</name>
    <dbReference type="NCBI Taxonomy" id="2840909"/>
    <lineage>
        <taxon>Bacteria</taxon>
        <taxon>Bacillati</taxon>
        <taxon>Bacillota</taxon>
        <taxon>Clostridia</taxon>
        <taxon>Candidatus Pullichristensenella</taxon>
    </lineage>
</organism>
<dbReference type="GO" id="GO:0005829">
    <property type="term" value="C:cytosol"/>
    <property type="evidence" value="ECO:0007669"/>
    <property type="project" value="TreeGrafter"/>
</dbReference>
<keyword evidence="3" id="KW-0902">Two-component regulatory system</keyword>
<dbReference type="Gene3D" id="3.40.50.2300">
    <property type="match status" value="1"/>
</dbReference>
<reference evidence="12" key="1">
    <citation type="submission" date="2020-10" db="EMBL/GenBank/DDBJ databases">
        <authorList>
            <person name="Gilroy R."/>
        </authorList>
    </citation>
    <scope>NUCLEOTIDE SEQUENCE</scope>
    <source>
        <strain evidence="12">ChiSjej6B24-2974</strain>
    </source>
</reference>
<evidence type="ECO:0000256" key="6">
    <source>
        <dbReference type="ARBA" id="ARBA00023163"/>
    </source>
</evidence>
<dbReference type="InterPro" id="IPR016032">
    <property type="entry name" value="Sig_transdc_resp-reg_C-effctor"/>
</dbReference>
<dbReference type="InterPro" id="IPR011006">
    <property type="entry name" value="CheY-like_superfamily"/>
</dbReference>
<dbReference type="InterPro" id="IPR001867">
    <property type="entry name" value="OmpR/PhoB-type_DNA-bd"/>
</dbReference>
<dbReference type="PROSITE" id="PS50110">
    <property type="entry name" value="RESPONSE_REGULATORY"/>
    <property type="match status" value="1"/>
</dbReference>
<dbReference type="FunFam" id="1.10.10.10:FF:000005">
    <property type="entry name" value="Two-component system response regulator"/>
    <property type="match status" value="1"/>
</dbReference>
<evidence type="ECO:0000256" key="2">
    <source>
        <dbReference type="ARBA" id="ARBA00022553"/>
    </source>
</evidence>
<comment type="caution">
    <text evidence="12">The sequence shown here is derived from an EMBL/GenBank/DDBJ whole genome shotgun (WGS) entry which is preliminary data.</text>
</comment>
<dbReference type="CDD" id="cd00383">
    <property type="entry name" value="trans_reg_C"/>
    <property type="match status" value="1"/>
</dbReference>
<evidence type="ECO:0000259" key="11">
    <source>
        <dbReference type="PROSITE" id="PS51755"/>
    </source>
</evidence>
<sequence length="228" mass="26179">MEEKILIIEDEEKLARFIELELEHEGYRVEKATDGRDALAMAERGDYDLLLLDVMLPGMSGMELLRRLRRTKQTPVIMVTARDAVMDKVTGLDMGADDYITKPFEIEELLARIRAALRKRSGAAAGEGLLTSGKLTLDPARHIVRYGEEEISLTSREFDLLQALMENRSLVLRREQLLSKVWGYDYMGETNVVDVYIRYLRSKIDEKFDVKYIHTVRGVGYVFRDAEA</sequence>
<dbReference type="InterPro" id="IPR001789">
    <property type="entry name" value="Sig_transdc_resp-reg_receiver"/>
</dbReference>
<evidence type="ECO:0000256" key="5">
    <source>
        <dbReference type="ARBA" id="ARBA00023125"/>
    </source>
</evidence>
<dbReference type="SUPFAM" id="SSF52172">
    <property type="entry name" value="CheY-like"/>
    <property type="match status" value="1"/>
</dbReference>
<feature type="modified residue" description="4-aspartylphosphate" evidence="8">
    <location>
        <position position="53"/>
    </location>
</feature>
<feature type="domain" description="Response regulatory" evidence="10">
    <location>
        <begin position="4"/>
        <end position="117"/>
    </location>
</feature>
<feature type="domain" description="OmpR/PhoB-type" evidence="11">
    <location>
        <begin position="127"/>
        <end position="225"/>
    </location>
</feature>
<dbReference type="GO" id="GO:0000156">
    <property type="term" value="F:phosphorelay response regulator activity"/>
    <property type="evidence" value="ECO:0007669"/>
    <property type="project" value="TreeGrafter"/>
</dbReference>
<dbReference type="Proteomes" id="UP000824260">
    <property type="component" value="Unassembled WGS sequence"/>
</dbReference>
<keyword evidence="4" id="KW-0805">Transcription regulation</keyword>
<evidence type="ECO:0000256" key="9">
    <source>
        <dbReference type="PROSITE-ProRule" id="PRU01091"/>
    </source>
</evidence>
<keyword evidence="5 9" id="KW-0238">DNA-binding</keyword>
<evidence type="ECO:0000256" key="7">
    <source>
        <dbReference type="ARBA" id="ARBA00024867"/>
    </source>
</evidence>
<reference evidence="12" key="2">
    <citation type="journal article" date="2021" name="PeerJ">
        <title>Extensive microbial diversity within the chicken gut microbiome revealed by metagenomics and culture.</title>
        <authorList>
            <person name="Gilroy R."/>
            <person name="Ravi A."/>
            <person name="Getino M."/>
            <person name="Pursley I."/>
            <person name="Horton D.L."/>
            <person name="Alikhan N.F."/>
            <person name="Baker D."/>
            <person name="Gharbi K."/>
            <person name="Hall N."/>
            <person name="Watson M."/>
            <person name="Adriaenssens E.M."/>
            <person name="Foster-Nyarko E."/>
            <person name="Jarju S."/>
            <person name="Secka A."/>
            <person name="Antonio M."/>
            <person name="Oren A."/>
            <person name="Chaudhuri R.R."/>
            <person name="La Ragione R."/>
            <person name="Hildebrand F."/>
            <person name="Pallen M.J."/>
        </authorList>
    </citation>
    <scope>NUCLEOTIDE SEQUENCE</scope>
    <source>
        <strain evidence="12">ChiSjej6B24-2974</strain>
    </source>
</reference>
<comment type="function">
    <text evidence="7">May play the central regulatory role in sporulation. It may be an element of the effector pathway responsible for the activation of sporulation genes in response to nutritional stress. Spo0A may act in concert with spo0H (a sigma factor) to control the expression of some genes that are critical to the sporulation process.</text>
</comment>
<dbReference type="Pfam" id="PF00072">
    <property type="entry name" value="Response_reg"/>
    <property type="match status" value="1"/>
</dbReference>
<dbReference type="Pfam" id="PF00486">
    <property type="entry name" value="Trans_reg_C"/>
    <property type="match status" value="1"/>
</dbReference>
<protein>
    <recommendedName>
        <fullName evidence="1">Stage 0 sporulation protein A homolog</fullName>
    </recommendedName>
</protein>
<feature type="DNA-binding region" description="OmpR/PhoB-type" evidence="9">
    <location>
        <begin position="127"/>
        <end position="225"/>
    </location>
</feature>
<dbReference type="InterPro" id="IPR039420">
    <property type="entry name" value="WalR-like"/>
</dbReference>
<dbReference type="GO" id="GO:0032993">
    <property type="term" value="C:protein-DNA complex"/>
    <property type="evidence" value="ECO:0007669"/>
    <property type="project" value="TreeGrafter"/>
</dbReference>
<dbReference type="Gene3D" id="6.10.250.690">
    <property type="match status" value="1"/>
</dbReference>
<evidence type="ECO:0000313" key="12">
    <source>
        <dbReference type="EMBL" id="HIQ82322.1"/>
    </source>
</evidence>
<dbReference type="SMART" id="SM00862">
    <property type="entry name" value="Trans_reg_C"/>
    <property type="match status" value="1"/>
</dbReference>
<evidence type="ECO:0000259" key="10">
    <source>
        <dbReference type="PROSITE" id="PS50110"/>
    </source>
</evidence>
<dbReference type="AlphaFoldDB" id="A0A9D0ZLE5"/>
<name>A0A9D0ZLE5_9FIRM</name>
<keyword evidence="2 8" id="KW-0597">Phosphoprotein</keyword>
<dbReference type="PROSITE" id="PS51755">
    <property type="entry name" value="OMPR_PHOB"/>
    <property type="match status" value="1"/>
</dbReference>
<dbReference type="EMBL" id="DVFZ01000046">
    <property type="protein sequence ID" value="HIQ82322.1"/>
    <property type="molecule type" value="Genomic_DNA"/>
</dbReference>